<feature type="transmembrane region" description="Helical" evidence="1">
    <location>
        <begin position="17"/>
        <end position="38"/>
    </location>
</feature>
<dbReference type="Proteomes" id="UP000198748">
    <property type="component" value="Unassembled WGS sequence"/>
</dbReference>
<protein>
    <submittedName>
        <fullName evidence="2">Uncharacterized protein</fullName>
    </submittedName>
</protein>
<keyword evidence="1" id="KW-0812">Transmembrane</keyword>
<keyword evidence="1" id="KW-1133">Transmembrane helix</keyword>
<gene>
    <name evidence="2" type="ORF">SAMN04487996_114221</name>
</gene>
<evidence type="ECO:0000256" key="1">
    <source>
        <dbReference type="SAM" id="Phobius"/>
    </source>
</evidence>
<keyword evidence="1" id="KW-0472">Membrane</keyword>
<dbReference type="RefSeq" id="WP_176885078.1">
    <property type="nucleotide sequence ID" value="NZ_FNAN01000014.1"/>
</dbReference>
<sequence length="54" mass="6367">MKTPIIKRFNFTMALQWLIFLPVILPLCIIFGAVQGVMNMVEKMAHRMWVDMEL</sequence>
<evidence type="ECO:0000313" key="3">
    <source>
        <dbReference type="Proteomes" id="UP000198748"/>
    </source>
</evidence>
<proteinExistence type="predicted"/>
<dbReference type="AlphaFoldDB" id="A0A1G7R1Z9"/>
<accession>A0A1G7R1Z9</accession>
<organism evidence="2 3">
    <name type="scientific">Dyadobacter soli</name>
    <dbReference type="NCBI Taxonomy" id="659014"/>
    <lineage>
        <taxon>Bacteria</taxon>
        <taxon>Pseudomonadati</taxon>
        <taxon>Bacteroidota</taxon>
        <taxon>Cytophagia</taxon>
        <taxon>Cytophagales</taxon>
        <taxon>Spirosomataceae</taxon>
        <taxon>Dyadobacter</taxon>
    </lineage>
</organism>
<name>A0A1G7R1Z9_9BACT</name>
<keyword evidence="3" id="KW-1185">Reference proteome</keyword>
<reference evidence="3" key="1">
    <citation type="submission" date="2016-10" db="EMBL/GenBank/DDBJ databases">
        <authorList>
            <person name="Varghese N."/>
            <person name="Submissions S."/>
        </authorList>
    </citation>
    <scope>NUCLEOTIDE SEQUENCE [LARGE SCALE GENOMIC DNA]</scope>
    <source>
        <strain evidence="3">DSM 25329</strain>
    </source>
</reference>
<evidence type="ECO:0000313" key="2">
    <source>
        <dbReference type="EMBL" id="SDG04744.1"/>
    </source>
</evidence>
<dbReference type="EMBL" id="FNAN01000014">
    <property type="protein sequence ID" value="SDG04744.1"/>
    <property type="molecule type" value="Genomic_DNA"/>
</dbReference>